<keyword evidence="2" id="KW-1185">Reference proteome</keyword>
<reference evidence="1" key="1">
    <citation type="submission" date="2021-08" db="EMBL/GenBank/DDBJ databases">
        <title>WGS assembly of Ceratopteris richardii.</title>
        <authorList>
            <person name="Marchant D.B."/>
            <person name="Chen G."/>
            <person name="Jenkins J."/>
            <person name="Shu S."/>
            <person name="Leebens-Mack J."/>
            <person name="Grimwood J."/>
            <person name="Schmutz J."/>
            <person name="Soltis P."/>
            <person name="Soltis D."/>
            <person name="Chen Z.-H."/>
        </authorList>
    </citation>
    <scope>NUCLEOTIDE SEQUENCE</scope>
    <source>
        <strain evidence="1">Whitten #5841</strain>
        <tissue evidence="1">Leaf</tissue>
    </source>
</reference>
<dbReference type="OrthoDB" id="1925340at2759"/>
<dbReference type="InterPro" id="IPR027902">
    <property type="entry name" value="DUF4487"/>
</dbReference>
<proteinExistence type="predicted"/>
<organism evidence="1 2">
    <name type="scientific">Ceratopteris richardii</name>
    <name type="common">Triangle waterfern</name>
    <dbReference type="NCBI Taxonomy" id="49495"/>
    <lineage>
        <taxon>Eukaryota</taxon>
        <taxon>Viridiplantae</taxon>
        <taxon>Streptophyta</taxon>
        <taxon>Embryophyta</taxon>
        <taxon>Tracheophyta</taxon>
        <taxon>Polypodiopsida</taxon>
        <taxon>Polypodiidae</taxon>
        <taxon>Polypodiales</taxon>
        <taxon>Pteridineae</taxon>
        <taxon>Pteridaceae</taxon>
        <taxon>Parkerioideae</taxon>
        <taxon>Ceratopteris</taxon>
    </lineage>
</organism>
<dbReference type="AlphaFoldDB" id="A0A8T2UTQ0"/>
<dbReference type="InterPro" id="IPR016024">
    <property type="entry name" value="ARM-type_fold"/>
</dbReference>
<dbReference type="OMA" id="MELWCFM"/>
<dbReference type="EMBL" id="CM035409">
    <property type="protein sequence ID" value="KAH7439547.1"/>
    <property type="molecule type" value="Genomic_DNA"/>
</dbReference>
<name>A0A8T2UTQ0_CERRI</name>
<sequence length="972" mass="110752">MDVVDAKDTLKQLTEAVDDNAFDAMQTVDFLIRFTEKHESLEGLQLHNVIALLRAAQGVFSQSEKVEQVFCVLLVLVSKMLKWFESITDDARNGAIFESQKVFIEVLTFANVLFANLESHSLHGGKELKSGITAFACQFLDSFKFFCICHQKEQVHDGFQKMLQELLSEVLKVLVKLREDFILACGKEGSDSSNGTIEYACIVRSGVSTFMEIGKFAAVNGRDWVGMLNITWKGVIALLQTVNGKDIMSKLLDIHEIIRVIIGCTMESLNSAAESCDVLIQEKKDMNNISELKRLCIPVKFFLLNLIRVVTYFPWHAVDAFDDIIECGLHIILLRVEMSESSYMKSVAEAIVEIVEPNLFILLRTLFTSSEIKLQTKLQFLNDLIGIGNWNGSFSLSDMGKRKLDEIHSESTEICYGREANALLSRLLIYLSLLDCSHDFGAELLLELARRLDFPLQVICDSKIYAKLFELQVFATCGPPKLLWQYVYRALVKTLEMFFIALSGTEAWAEVEEFLYRNILHPHPLCRELILELWCFVSRHCEGCVVEVHIQDLVDVLNNMINLPFATLSEWPIRTITRLICSLVKSDPCHLACKVYELTFGMGSFAGDVKLGLSTALLREHFPIVVLDDDTRSLFISFAVKSITELWNEVKRNPMENLEKLSLVDKTLCSIFESLYQENFQHFCDAEKLYELTKVSVELLKLAHKSSVHKIRCQSLRYLSGVWKKIDPHQIRGIVQSLHSLIKGNKFPESVQRCIKICLAEVLSGFSEVSMPEDETDPFNCALWELYHLILRERHWAYAHLALASFGYFVAHTNWNDLWRFVPSDAALAYDAKSGTLANESIFMSTLRRFLERDAYNADNWNHKPTLEHEGKVLQKTLLKFDRVADRAHGVDAPDLVDTEHTDFESGVQIISTDSEISQAIRMLQDGMKLLRRKIPAWLKDTGRNLEQQHQIHDQLSLLDDVIGQLHVLQPP</sequence>
<protein>
    <submittedName>
        <fullName evidence="1">Uncharacterized protein</fullName>
    </submittedName>
</protein>
<dbReference type="PANTHER" id="PTHR36702:SF1">
    <property type="entry name" value="HOLLIDAY JUNCTION RESOLVASE"/>
    <property type="match status" value="1"/>
</dbReference>
<comment type="caution">
    <text evidence="1">The sequence shown here is derived from an EMBL/GenBank/DDBJ whole genome shotgun (WGS) entry which is preliminary data.</text>
</comment>
<dbReference type="Proteomes" id="UP000825935">
    <property type="component" value="Chromosome 4"/>
</dbReference>
<dbReference type="Pfam" id="PF14868">
    <property type="entry name" value="DUF4487"/>
    <property type="match status" value="1"/>
</dbReference>
<dbReference type="PANTHER" id="PTHR36702">
    <property type="entry name" value="HOLLIDAY JUNCTION RESOLVASE"/>
    <property type="match status" value="1"/>
</dbReference>
<accession>A0A8T2UTQ0</accession>
<evidence type="ECO:0000313" key="1">
    <source>
        <dbReference type="EMBL" id="KAH7439547.1"/>
    </source>
</evidence>
<evidence type="ECO:0000313" key="2">
    <source>
        <dbReference type="Proteomes" id="UP000825935"/>
    </source>
</evidence>
<dbReference type="SUPFAM" id="SSF48371">
    <property type="entry name" value="ARM repeat"/>
    <property type="match status" value="1"/>
</dbReference>
<gene>
    <name evidence="1" type="ORF">KP509_04G066400</name>
</gene>